<gene>
    <name evidence="9 13" type="primary">dxr</name>
    <name evidence="13" type="ORF">ABEG18_07825</name>
</gene>
<evidence type="ECO:0000256" key="4">
    <source>
        <dbReference type="ARBA" id="ARBA00022857"/>
    </source>
</evidence>
<feature type="domain" description="DXP reductoisomerase C-terminal" evidence="12">
    <location>
        <begin position="259"/>
        <end position="379"/>
    </location>
</feature>
<dbReference type="GO" id="GO:0030604">
    <property type="term" value="F:1-deoxy-D-xylulose-5-phosphate reductoisomerase activity"/>
    <property type="evidence" value="ECO:0007669"/>
    <property type="project" value="UniProtKB-UniRule"/>
</dbReference>
<feature type="binding site" evidence="9">
    <location>
        <position position="219"/>
    </location>
    <ligand>
        <name>1-deoxy-D-xylulose 5-phosphate</name>
        <dbReference type="ChEBI" id="CHEBI:57792"/>
    </ligand>
</feature>
<dbReference type="FunFam" id="3.40.50.720:FF:000045">
    <property type="entry name" value="1-deoxy-D-xylulose 5-phosphate reductoisomerase"/>
    <property type="match status" value="1"/>
</dbReference>
<dbReference type="AlphaFoldDB" id="A0AAU7JK59"/>
<feature type="binding site" evidence="9">
    <location>
        <position position="37"/>
    </location>
    <ligand>
        <name>NADPH</name>
        <dbReference type="ChEBI" id="CHEBI:57783"/>
    </ligand>
</feature>
<feature type="domain" description="1-deoxy-D-xylulose 5-phosphate reductoisomerase C-terminal" evidence="11">
    <location>
        <begin position="144"/>
        <end position="227"/>
    </location>
</feature>
<feature type="binding site" evidence="9">
    <location>
        <position position="219"/>
    </location>
    <ligand>
        <name>Mn(2+)</name>
        <dbReference type="ChEBI" id="CHEBI:29035"/>
    </ligand>
</feature>
<protein>
    <recommendedName>
        <fullName evidence="9">1-deoxy-D-xylulose 5-phosphate reductoisomerase</fullName>
        <shortName evidence="9">DXP reductoisomerase</shortName>
        <ecNumber evidence="9">1.1.1.267</ecNumber>
    </recommendedName>
    <alternativeName>
        <fullName evidence="9">1-deoxyxylulose-5-phosphate reductoisomerase</fullName>
    </alternativeName>
    <alternativeName>
        <fullName evidence="9">2-C-methyl-D-erythritol 4-phosphate synthase</fullName>
    </alternativeName>
</protein>
<dbReference type="InterPro" id="IPR026877">
    <property type="entry name" value="DXPR_C"/>
</dbReference>
<dbReference type="Gene3D" id="3.40.50.720">
    <property type="entry name" value="NAD(P)-binding Rossmann-like Domain"/>
    <property type="match status" value="1"/>
</dbReference>
<keyword evidence="9" id="KW-0460">Magnesium</keyword>
<feature type="binding site" evidence="9">
    <location>
        <position position="174"/>
    </location>
    <ligand>
        <name>1-deoxy-D-xylulose 5-phosphate</name>
        <dbReference type="ChEBI" id="CHEBI:57792"/>
    </ligand>
</feature>
<evidence type="ECO:0000256" key="6">
    <source>
        <dbReference type="ARBA" id="ARBA00023211"/>
    </source>
</evidence>
<comment type="cofactor">
    <cofactor evidence="9">
        <name>Mg(2+)</name>
        <dbReference type="ChEBI" id="CHEBI:18420"/>
    </cofactor>
    <cofactor evidence="9">
        <name>Mn(2+)</name>
        <dbReference type="ChEBI" id="CHEBI:29035"/>
    </cofactor>
</comment>
<dbReference type="GO" id="GO:0070402">
    <property type="term" value="F:NADPH binding"/>
    <property type="evidence" value="ECO:0007669"/>
    <property type="project" value="InterPro"/>
</dbReference>
<comment type="function">
    <text evidence="9">Catalyzes the NADPH-dependent rearrangement and reduction of 1-deoxy-D-xylulose-5-phosphate (DXP) to 2-C-methyl-D-erythritol 4-phosphate (MEP).</text>
</comment>
<evidence type="ECO:0000313" key="13">
    <source>
        <dbReference type="EMBL" id="XBO40661.1"/>
    </source>
</evidence>
<feature type="binding site" evidence="9">
    <location>
        <position position="38"/>
    </location>
    <ligand>
        <name>NADPH</name>
        <dbReference type="ChEBI" id="CHEBI:57783"/>
    </ligand>
</feature>
<reference evidence="13" key="1">
    <citation type="submission" date="2024-05" db="EMBL/GenBank/DDBJ databases">
        <authorList>
            <person name="Kim S."/>
            <person name="Heo J."/>
            <person name="Choi H."/>
            <person name="Choi Y."/>
            <person name="Kwon S.-W."/>
            <person name="Kim Y."/>
        </authorList>
    </citation>
    <scope>NUCLEOTIDE SEQUENCE</scope>
    <source>
        <strain evidence="13">KACC 23698</strain>
    </source>
</reference>
<dbReference type="NCBIfam" id="TIGR00243">
    <property type="entry name" value="Dxr"/>
    <property type="match status" value="1"/>
</dbReference>
<dbReference type="HAMAP" id="MF_00183">
    <property type="entry name" value="DXP_reductoisom"/>
    <property type="match status" value="1"/>
</dbReference>
<feature type="domain" description="1-deoxy-D-xylulose 5-phosphate reductoisomerase N-terminal" evidence="10">
    <location>
        <begin position="5"/>
        <end position="130"/>
    </location>
</feature>
<dbReference type="Pfam" id="PF02670">
    <property type="entry name" value="DXP_reductoisom"/>
    <property type="match status" value="1"/>
</dbReference>
<evidence type="ECO:0000259" key="10">
    <source>
        <dbReference type="Pfam" id="PF02670"/>
    </source>
</evidence>
<evidence type="ECO:0000256" key="3">
    <source>
        <dbReference type="ARBA" id="ARBA00022723"/>
    </source>
</evidence>
<feature type="binding site" evidence="9">
    <location>
        <position position="12"/>
    </location>
    <ligand>
        <name>NADPH</name>
        <dbReference type="ChEBI" id="CHEBI:57783"/>
    </ligand>
</feature>
<dbReference type="Pfam" id="PF08436">
    <property type="entry name" value="DXP_redisom_C"/>
    <property type="match status" value="1"/>
</dbReference>
<accession>A0AAU7JK59</accession>
<evidence type="ECO:0000256" key="1">
    <source>
        <dbReference type="ARBA" id="ARBA00005094"/>
    </source>
</evidence>
<dbReference type="GO" id="GO:0051484">
    <property type="term" value="P:isopentenyl diphosphate biosynthetic process, methylerythritol 4-phosphate pathway involved in terpenoid biosynthetic process"/>
    <property type="evidence" value="ECO:0007669"/>
    <property type="project" value="UniProtKB-ARBA"/>
</dbReference>
<dbReference type="SUPFAM" id="SSF55347">
    <property type="entry name" value="Glyceraldehyde-3-phosphate dehydrogenase-like, C-terminal domain"/>
    <property type="match status" value="1"/>
</dbReference>
<evidence type="ECO:0000256" key="7">
    <source>
        <dbReference type="ARBA" id="ARBA00023229"/>
    </source>
</evidence>
<dbReference type="PIRSF" id="PIRSF006205">
    <property type="entry name" value="Dxp_reductismrs"/>
    <property type="match status" value="1"/>
</dbReference>
<proteinExistence type="inferred from homology"/>
<evidence type="ECO:0000256" key="9">
    <source>
        <dbReference type="HAMAP-Rule" id="MF_00183"/>
    </source>
</evidence>
<sequence length="393" mass="40807">MATRVSILGATGSIGRSTADILCSNRDRFEVEAVAGGRDAAALADMAIRLGARFAAISDEAALPALREALAGSGVAAAAGEGAVMEAALRPADIVVAAIVGAAGVRPTHAAVQAGRTVALANKESLVCAGYAFMRDAREAGATLLPMDSEHNAIFQALGRHRPDEIEQMIVTASGGPFRTWPAERIAVARREEALAHPNWSMGAKITIDSASLMNKGLELIEAHHIFSVAPEALGVVVHPQSIVHGLVSFSDGAVVAGLAVPDMRVPIAHCLGFPDRLGTSARRLDLAAIARLDFEKPDLVRFPALRLAIEALRAGAGAPTVLNAANEIAVEAFLAGAIRFGDMATLTETILQRFGDARESGVTESVEAALALDAEVRAATASVMSTAWKSTY</sequence>
<feature type="binding site" evidence="9">
    <location>
        <position position="11"/>
    </location>
    <ligand>
        <name>NADPH</name>
        <dbReference type="ChEBI" id="CHEBI:57783"/>
    </ligand>
</feature>
<comment type="caution">
    <text evidence="9">Lacks conserved residue(s) required for the propagation of feature annotation.</text>
</comment>
<keyword evidence="5 9" id="KW-0560">Oxidoreductase</keyword>
<dbReference type="SUPFAM" id="SSF69055">
    <property type="entry name" value="1-deoxy-D-xylulose-5-phosphate reductoisomerase, C-terminal domain"/>
    <property type="match status" value="1"/>
</dbReference>
<feature type="binding site" evidence="9">
    <location>
        <position position="148"/>
    </location>
    <ligand>
        <name>Mn(2+)</name>
        <dbReference type="ChEBI" id="CHEBI:29035"/>
    </ligand>
</feature>
<dbReference type="InterPro" id="IPR036169">
    <property type="entry name" value="DXPR_C_sf"/>
</dbReference>
<dbReference type="InterPro" id="IPR013644">
    <property type="entry name" value="DXP_reductoisomerase_C"/>
</dbReference>
<evidence type="ECO:0000256" key="2">
    <source>
        <dbReference type="ARBA" id="ARBA00006825"/>
    </source>
</evidence>
<feature type="binding site" evidence="9">
    <location>
        <position position="203"/>
    </location>
    <ligand>
        <name>NADPH</name>
        <dbReference type="ChEBI" id="CHEBI:57783"/>
    </ligand>
</feature>
<evidence type="ECO:0000256" key="8">
    <source>
        <dbReference type="ARBA" id="ARBA00048543"/>
    </source>
</evidence>
<organism evidence="13">
    <name type="scientific">Alsobacter sp. KACC 23698</name>
    <dbReference type="NCBI Taxonomy" id="3149229"/>
    <lineage>
        <taxon>Bacteria</taxon>
        <taxon>Pseudomonadati</taxon>
        <taxon>Pseudomonadota</taxon>
        <taxon>Alphaproteobacteria</taxon>
        <taxon>Hyphomicrobiales</taxon>
        <taxon>Alsobacteraceae</taxon>
        <taxon>Alsobacter</taxon>
    </lineage>
</organism>
<keyword evidence="6 9" id="KW-0464">Manganese</keyword>
<dbReference type="PANTHER" id="PTHR30525:SF0">
    <property type="entry name" value="1-DEOXY-D-XYLULOSE 5-PHOSPHATE REDUCTOISOMERASE, CHLOROPLASTIC"/>
    <property type="match status" value="1"/>
</dbReference>
<feature type="binding site" evidence="9">
    <location>
        <position position="123"/>
    </location>
    <ligand>
        <name>1-deoxy-D-xylulose 5-phosphate</name>
        <dbReference type="ChEBI" id="CHEBI:57792"/>
    </ligand>
</feature>
<evidence type="ECO:0000259" key="11">
    <source>
        <dbReference type="Pfam" id="PF08436"/>
    </source>
</evidence>
<dbReference type="RefSeq" id="WP_406857515.1">
    <property type="nucleotide sequence ID" value="NZ_CP157484.1"/>
</dbReference>
<keyword evidence="4 9" id="KW-0521">NADP</keyword>
<feature type="binding site" evidence="9">
    <location>
        <position position="150"/>
    </location>
    <ligand>
        <name>1-deoxy-D-xylulose 5-phosphate</name>
        <dbReference type="ChEBI" id="CHEBI:57792"/>
    </ligand>
</feature>
<feature type="binding site" evidence="9">
    <location>
        <position position="216"/>
    </location>
    <ligand>
        <name>1-deoxy-D-xylulose 5-phosphate</name>
        <dbReference type="ChEBI" id="CHEBI:57792"/>
    </ligand>
</feature>
<dbReference type="InterPro" id="IPR003821">
    <property type="entry name" value="DXP_reductoisomerase"/>
</dbReference>
<dbReference type="PANTHER" id="PTHR30525">
    <property type="entry name" value="1-DEOXY-D-XYLULOSE 5-PHOSPHATE REDUCTOISOMERASE"/>
    <property type="match status" value="1"/>
</dbReference>
<evidence type="ECO:0000256" key="5">
    <source>
        <dbReference type="ARBA" id="ARBA00023002"/>
    </source>
</evidence>
<feature type="binding site" evidence="9">
    <location>
        <position position="215"/>
    </location>
    <ligand>
        <name>1-deoxy-D-xylulose 5-phosphate</name>
        <dbReference type="ChEBI" id="CHEBI:57792"/>
    </ligand>
</feature>
<feature type="binding site" evidence="9">
    <location>
        <position position="197"/>
    </location>
    <ligand>
        <name>1-deoxy-D-xylulose 5-phosphate</name>
        <dbReference type="ChEBI" id="CHEBI:57792"/>
    </ligand>
</feature>
<feature type="binding site" evidence="9">
    <location>
        <position position="210"/>
    </location>
    <ligand>
        <name>1-deoxy-D-xylulose 5-phosphate</name>
        <dbReference type="ChEBI" id="CHEBI:57792"/>
    </ligand>
</feature>
<comment type="pathway">
    <text evidence="1 9">Isoprenoid biosynthesis; isopentenyl diphosphate biosynthesis via DXP pathway; isopentenyl diphosphate from 1-deoxy-D-xylulose 5-phosphate: step 1/6.</text>
</comment>
<dbReference type="InterPro" id="IPR013512">
    <property type="entry name" value="DXP_reductoisomerase_N"/>
</dbReference>
<dbReference type="SUPFAM" id="SSF51735">
    <property type="entry name" value="NAD(P)-binding Rossmann-fold domains"/>
    <property type="match status" value="1"/>
</dbReference>
<comment type="similarity">
    <text evidence="2 9">Belongs to the DXR family.</text>
</comment>
<dbReference type="Gene3D" id="1.10.1740.10">
    <property type="match status" value="1"/>
</dbReference>
<keyword evidence="3 9" id="KW-0479">Metal-binding</keyword>
<feature type="binding site" evidence="9">
    <location>
        <position position="14"/>
    </location>
    <ligand>
        <name>NADPH</name>
        <dbReference type="ChEBI" id="CHEBI:57783"/>
    </ligand>
</feature>
<keyword evidence="7 9" id="KW-0414">Isoprene biosynthesis</keyword>
<evidence type="ECO:0000259" key="12">
    <source>
        <dbReference type="Pfam" id="PF13288"/>
    </source>
</evidence>
<feature type="binding site" evidence="9">
    <location>
        <position position="124"/>
    </location>
    <ligand>
        <name>NADPH</name>
        <dbReference type="ChEBI" id="CHEBI:57783"/>
    </ligand>
</feature>
<feature type="binding site" evidence="9">
    <location>
        <position position="150"/>
    </location>
    <ligand>
        <name>Mn(2+)</name>
        <dbReference type="ChEBI" id="CHEBI:29035"/>
    </ligand>
</feature>
<dbReference type="EC" id="1.1.1.267" evidence="9"/>
<comment type="catalytic activity">
    <reaction evidence="8">
        <text>2-C-methyl-D-erythritol 4-phosphate + NADP(+) = 1-deoxy-D-xylulose 5-phosphate + NADPH + H(+)</text>
        <dbReference type="Rhea" id="RHEA:13717"/>
        <dbReference type="ChEBI" id="CHEBI:15378"/>
        <dbReference type="ChEBI" id="CHEBI:57783"/>
        <dbReference type="ChEBI" id="CHEBI:57792"/>
        <dbReference type="ChEBI" id="CHEBI:58262"/>
        <dbReference type="ChEBI" id="CHEBI:58349"/>
        <dbReference type="EC" id="1.1.1.267"/>
    </reaction>
    <physiologicalReaction direction="right-to-left" evidence="8">
        <dbReference type="Rhea" id="RHEA:13719"/>
    </physiologicalReaction>
</comment>
<dbReference type="Pfam" id="PF13288">
    <property type="entry name" value="DXPR_C"/>
    <property type="match status" value="1"/>
</dbReference>
<feature type="binding site" evidence="9">
    <location>
        <position position="122"/>
    </location>
    <ligand>
        <name>NADPH</name>
        <dbReference type="ChEBI" id="CHEBI:57783"/>
    </ligand>
</feature>
<dbReference type="GO" id="GO:0030145">
    <property type="term" value="F:manganese ion binding"/>
    <property type="evidence" value="ECO:0007669"/>
    <property type="project" value="TreeGrafter"/>
</dbReference>
<name>A0AAU7JK59_9HYPH</name>
<feature type="binding site" evidence="9">
    <location>
        <position position="13"/>
    </location>
    <ligand>
        <name>NADPH</name>
        <dbReference type="ChEBI" id="CHEBI:57783"/>
    </ligand>
</feature>
<feature type="binding site" evidence="9">
    <location>
        <position position="149"/>
    </location>
    <ligand>
        <name>1-deoxy-D-xylulose 5-phosphate</name>
        <dbReference type="ChEBI" id="CHEBI:57792"/>
    </ligand>
</feature>
<dbReference type="EMBL" id="CP157484">
    <property type="protein sequence ID" value="XBO40661.1"/>
    <property type="molecule type" value="Genomic_DNA"/>
</dbReference>
<dbReference type="InterPro" id="IPR036291">
    <property type="entry name" value="NAD(P)-bd_dom_sf"/>
</dbReference>